<dbReference type="InterPro" id="IPR007527">
    <property type="entry name" value="Znf_SWIM"/>
</dbReference>
<comment type="caution">
    <text evidence="3">The sequence shown here is derived from an EMBL/GenBank/DDBJ whole genome shotgun (WGS) entry which is preliminary data.</text>
</comment>
<sequence>MLKLQIPKNRMNYLLKQIQNHYDAVILEKGWEYYHKGRVGEIDLVGTNIHALVKGDKLYEAVLSLEDFTQSECSCTYDGFCKHIAAAFFSLYTPYGRPELLLQQLKQAIHTRKKPARGVNVTSERKAGSANVPLEDAMPMEWHRFFEGKFHGFSISHQHSIETFYESALETLPGYAASWRTTTKELYMFHVALFMMRKIEQFYQDTKSSYLSYYHENGCKVAAKNCEDKLVEFVERMDVNRSYTVEPKHWQATMKMLGEFALQGKESPIDWLFVYRYIWWKMTAHKQVQQEEIGRLEQLLSKKETPPRKKDTLLVARAHFDIIQGNTDAGFERLHQLAHPNAKDFFLYLNYYYNERQWEMTLVWLRWLLTPIALANHDDFRAFCQYWLDTTKHLDSDSEWVQVMESLLPRSYYYYTAYLLQTKRYRQWVDLQLANRISPLSLYAMELRAIEDHDAGLLLPLYHQATERAVLEKNRASYKTAVRLLKKLHALYKQLDQADRWEHYIYRLSDKFSRLRAFQEELKKGKWIR</sequence>
<keyword evidence="4" id="KW-1185">Reference proteome</keyword>
<protein>
    <submittedName>
        <fullName evidence="3">SWIM zinc finger family protein</fullName>
    </submittedName>
</protein>
<keyword evidence="1" id="KW-0862">Zinc</keyword>
<proteinExistence type="predicted"/>
<dbReference type="AlphaFoldDB" id="A0A926QKP0"/>
<evidence type="ECO:0000313" key="4">
    <source>
        <dbReference type="Proteomes" id="UP000650466"/>
    </source>
</evidence>
<name>A0A926QKP0_9BACL</name>
<feature type="domain" description="SWIM-type" evidence="2">
    <location>
        <begin position="59"/>
        <end position="92"/>
    </location>
</feature>
<keyword evidence="1" id="KW-0479">Metal-binding</keyword>
<dbReference type="RefSeq" id="WP_188175786.1">
    <property type="nucleotide sequence ID" value="NZ_JACVVD010000006.1"/>
</dbReference>
<evidence type="ECO:0000259" key="2">
    <source>
        <dbReference type="PROSITE" id="PS50966"/>
    </source>
</evidence>
<dbReference type="GO" id="GO:0008270">
    <property type="term" value="F:zinc ion binding"/>
    <property type="evidence" value="ECO:0007669"/>
    <property type="project" value="UniProtKB-KW"/>
</dbReference>
<keyword evidence="1" id="KW-0863">Zinc-finger</keyword>
<dbReference type="EMBL" id="JACVVD010000006">
    <property type="protein sequence ID" value="MBD0381988.1"/>
    <property type="molecule type" value="Genomic_DNA"/>
</dbReference>
<reference evidence="3" key="1">
    <citation type="submission" date="2020-09" db="EMBL/GenBank/DDBJ databases">
        <title>Draft Genome Sequence of Paenibacillus sp. WST5.</title>
        <authorList>
            <person name="Bao Z."/>
        </authorList>
    </citation>
    <scope>NUCLEOTIDE SEQUENCE</scope>
    <source>
        <strain evidence="3">WST5</strain>
    </source>
</reference>
<evidence type="ECO:0000313" key="3">
    <source>
        <dbReference type="EMBL" id="MBD0381988.1"/>
    </source>
</evidence>
<dbReference type="Proteomes" id="UP000650466">
    <property type="component" value="Unassembled WGS sequence"/>
</dbReference>
<dbReference type="Pfam" id="PF04434">
    <property type="entry name" value="SWIM"/>
    <property type="match status" value="1"/>
</dbReference>
<accession>A0A926QKP0</accession>
<dbReference type="PROSITE" id="PS50966">
    <property type="entry name" value="ZF_SWIM"/>
    <property type="match status" value="1"/>
</dbReference>
<gene>
    <name evidence="3" type="ORF">ICC18_17880</name>
</gene>
<evidence type="ECO:0000256" key="1">
    <source>
        <dbReference type="PROSITE-ProRule" id="PRU00325"/>
    </source>
</evidence>
<organism evidence="3 4">
    <name type="scientific">Paenibacillus sedimenti</name>
    <dbReference type="NCBI Taxonomy" id="2770274"/>
    <lineage>
        <taxon>Bacteria</taxon>
        <taxon>Bacillati</taxon>
        <taxon>Bacillota</taxon>
        <taxon>Bacilli</taxon>
        <taxon>Bacillales</taxon>
        <taxon>Paenibacillaceae</taxon>
        <taxon>Paenibacillus</taxon>
    </lineage>
</organism>